<proteinExistence type="predicted"/>
<feature type="signal peptide" evidence="1">
    <location>
        <begin position="1"/>
        <end position="26"/>
    </location>
</feature>
<evidence type="ECO:0000313" key="2">
    <source>
        <dbReference type="EMBL" id="EXY73216.1"/>
    </source>
</evidence>
<evidence type="ECO:0008006" key="4">
    <source>
        <dbReference type="Google" id="ProtNLM"/>
    </source>
</evidence>
<dbReference type="Pfam" id="PF12741">
    <property type="entry name" value="SusD-like"/>
    <property type="match status" value="1"/>
</dbReference>
<reference evidence="2 3" key="1">
    <citation type="submission" date="2014-02" db="EMBL/GenBank/DDBJ databases">
        <authorList>
            <person name="Sears C."/>
            <person name="Carroll K."/>
            <person name="Sack B.R."/>
            <person name="Qadri F."/>
            <person name="Myers L.L."/>
            <person name="Chung G.-T."/>
            <person name="Escheverria P."/>
            <person name="Fraser C.M."/>
            <person name="Sadzewicz L."/>
            <person name="Shefchek K.A."/>
            <person name="Tallon L."/>
            <person name="Das S.P."/>
            <person name="Daugherty S."/>
            <person name="Mongodin E.F."/>
        </authorList>
    </citation>
    <scope>NUCLEOTIDE SEQUENCE [LARGE SCALE GENOMIC DNA]</scope>
    <source>
        <strain evidence="3">3988T(B)14</strain>
    </source>
</reference>
<dbReference type="EMBL" id="JGCY01000371">
    <property type="protein sequence ID" value="EXY73216.1"/>
    <property type="molecule type" value="Genomic_DNA"/>
</dbReference>
<name>A0A015TRH7_BACFG</name>
<organism evidence="2 3">
    <name type="scientific">Bacteroides fragilis str. 3988T(B)14</name>
    <dbReference type="NCBI Taxonomy" id="1339315"/>
    <lineage>
        <taxon>Bacteria</taxon>
        <taxon>Pseudomonadati</taxon>
        <taxon>Bacteroidota</taxon>
        <taxon>Bacteroidia</taxon>
        <taxon>Bacteroidales</taxon>
        <taxon>Bacteroidaceae</taxon>
        <taxon>Bacteroides</taxon>
    </lineage>
</organism>
<dbReference type="AlphaFoldDB" id="A0A015TRH7"/>
<dbReference type="Proteomes" id="UP000020529">
    <property type="component" value="Unassembled WGS sequence"/>
</dbReference>
<dbReference type="SUPFAM" id="SSF48452">
    <property type="entry name" value="TPR-like"/>
    <property type="match status" value="1"/>
</dbReference>
<feature type="chain" id="PRO_5001477163" description="SusD/RagB family nutrient-binding outer membrane lipoprotein" evidence="1">
    <location>
        <begin position="27"/>
        <end position="542"/>
    </location>
</feature>
<protein>
    <recommendedName>
        <fullName evidence="4">SusD/RagB family nutrient-binding outer membrane lipoprotein</fullName>
    </recommendedName>
</protein>
<accession>A0A015TRH7</accession>
<dbReference type="PATRIC" id="fig|1339315.3.peg.3718"/>
<sequence>MKLNKVKNMWRILSVIALLGSTLCTSCISEDINRNPLLPTKEDEKMDGVIYGAYLPNLEKSVIPIGTASESTEPVNRYQIGVNLAGDAWAGYMSPRDNKFNGSKNFTNYFMYENWVNYVYSFMVTDVYSPWMQIKRISQDEGTRNDEIYALAQIIKIAALHRTTDMFGPIPYSQVGKGSFKVAYDSQESVYRSFLKELEEAVQTLDDYSNKSKEVLPAFDIVYNGDVNKWMRFANSLMLRLAIRVRFADAGLAKEYAEKAVKHPAGLIDSKELAAQMGKGAGLQMKNPLKVINEEYNDTRMGATIYSYLAGYNDARAAVYFVKNNGFKAVRCGIAKSGDAYNGFTRPNVHEDDPLYWMKASEVCFLKAEGALAGFDMGGSAGDFYNAGIRMSFSENGLDNSSAETYLKDSTRKPANYTDTSNGELSANAPSSITIRWENGATEEEKLERIITQKYLAIFPNGQEAWTEWRRTGYPRQIVVAENKTNSAVLIGNGYDLGGVRRLPYPRTEYEQNGENLHNAISQYLGGVDNAATKVWWDKKSK</sequence>
<keyword evidence="1" id="KW-0732">Signal</keyword>
<evidence type="ECO:0000256" key="1">
    <source>
        <dbReference type="SAM" id="SignalP"/>
    </source>
</evidence>
<dbReference type="InterPro" id="IPR011990">
    <property type="entry name" value="TPR-like_helical_dom_sf"/>
</dbReference>
<dbReference type="Gene3D" id="1.25.40.390">
    <property type="match status" value="1"/>
</dbReference>
<dbReference type="RefSeq" id="WP_005790441.1">
    <property type="nucleotide sequence ID" value="NZ_JGCY01000371.1"/>
</dbReference>
<dbReference type="CDD" id="cd08977">
    <property type="entry name" value="SusD"/>
    <property type="match status" value="1"/>
</dbReference>
<comment type="caution">
    <text evidence="2">The sequence shown here is derived from an EMBL/GenBank/DDBJ whole genome shotgun (WGS) entry which is preliminary data.</text>
</comment>
<gene>
    <name evidence="2" type="ORF">M124_3045</name>
</gene>
<evidence type="ECO:0000313" key="3">
    <source>
        <dbReference type="Proteomes" id="UP000020529"/>
    </source>
</evidence>
<dbReference type="InterPro" id="IPR024302">
    <property type="entry name" value="SusD-like"/>
</dbReference>